<feature type="transmembrane region" description="Helical" evidence="1">
    <location>
        <begin position="26"/>
        <end position="51"/>
    </location>
</feature>
<evidence type="ECO:0000313" key="2">
    <source>
        <dbReference type="EMBL" id="QPC82829.1"/>
    </source>
</evidence>
<gene>
    <name evidence="2" type="ORF">G4Y79_00185</name>
</gene>
<proteinExistence type="predicted"/>
<dbReference type="EMBL" id="CP062983">
    <property type="protein sequence ID" value="QPC82829.1"/>
    <property type="molecule type" value="Genomic_DNA"/>
</dbReference>
<keyword evidence="1" id="KW-1133">Transmembrane helix</keyword>
<keyword evidence="1" id="KW-0812">Transmembrane</keyword>
<dbReference type="Proteomes" id="UP000594468">
    <property type="component" value="Chromosome"/>
</dbReference>
<evidence type="ECO:0000256" key="1">
    <source>
        <dbReference type="SAM" id="Phobius"/>
    </source>
</evidence>
<organism evidence="2 3">
    <name type="scientific">Phototrophicus methaneseepsis</name>
    <dbReference type="NCBI Taxonomy" id="2710758"/>
    <lineage>
        <taxon>Bacteria</taxon>
        <taxon>Bacillati</taxon>
        <taxon>Chloroflexota</taxon>
        <taxon>Candidatus Thermofontia</taxon>
        <taxon>Phototrophicales</taxon>
        <taxon>Phototrophicaceae</taxon>
        <taxon>Phototrophicus</taxon>
    </lineage>
</organism>
<keyword evidence="1" id="KW-0472">Membrane</keyword>
<name>A0A7S8IEU9_9CHLR</name>
<protein>
    <submittedName>
        <fullName evidence="2">Uncharacterized protein</fullName>
    </submittedName>
</protein>
<keyword evidence="3" id="KW-1185">Reference proteome</keyword>
<dbReference type="AlphaFoldDB" id="A0A7S8IEU9"/>
<dbReference type="RefSeq" id="WP_195170898.1">
    <property type="nucleotide sequence ID" value="NZ_CP062983.1"/>
</dbReference>
<evidence type="ECO:0000313" key="3">
    <source>
        <dbReference type="Proteomes" id="UP000594468"/>
    </source>
</evidence>
<dbReference type="KEGG" id="pmet:G4Y79_00185"/>
<accession>A0A7S8IEU9</accession>
<sequence>MTEPAPTPRHRSLSLYGDGYEGIYRWLWRLAAGCVALLVLGCVGYSLMILLQTLLSSGI</sequence>
<reference evidence="2 3" key="1">
    <citation type="submission" date="2020-02" db="EMBL/GenBank/DDBJ databases">
        <authorList>
            <person name="Zheng R.K."/>
            <person name="Sun C.M."/>
        </authorList>
    </citation>
    <scope>NUCLEOTIDE SEQUENCE [LARGE SCALE GENOMIC DNA]</scope>
    <source>
        <strain evidence="3">rifampicinis</strain>
    </source>
</reference>